<dbReference type="OrthoDB" id="2449165at2759"/>
<dbReference type="Pfam" id="PF00536">
    <property type="entry name" value="SAM_1"/>
    <property type="match status" value="1"/>
</dbReference>
<reference evidence="2" key="1">
    <citation type="submission" date="2021-06" db="EMBL/GenBank/DDBJ databases">
        <authorList>
            <person name="Kallberg Y."/>
            <person name="Tangrot J."/>
            <person name="Rosling A."/>
        </authorList>
    </citation>
    <scope>NUCLEOTIDE SEQUENCE</scope>
    <source>
        <strain evidence="2">UK204</strain>
    </source>
</reference>
<evidence type="ECO:0000313" key="2">
    <source>
        <dbReference type="EMBL" id="CAG8506696.1"/>
    </source>
</evidence>
<name>A0A9N8ZU38_9GLOM</name>
<evidence type="ECO:0000313" key="3">
    <source>
        <dbReference type="Proteomes" id="UP000789570"/>
    </source>
</evidence>
<dbReference type="SUPFAM" id="SSF47769">
    <property type="entry name" value="SAM/Pointed domain"/>
    <property type="match status" value="1"/>
</dbReference>
<proteinExistence type="predicted"/>
<dbReference type="InterPro" id="IPR013761">
    <property type="entry name" value="SAM/pointed_sf"/>
</dbReference>
<feature type="domain" description="SAM" evidence="1">
    <location>
        <begin position="33"/>
        <end position="78"/>
    </location>
</feature>
<evidence type="ECO:0000259" key="1">
    <source>
        <dbReference type="Pfam" id="PF00536"/>
    </source>
</evidence>
<dbReference type="InterPro" id="IPR001660">
    <property type="entry name" value="SAM"/>
</dbReference>
<comment type="caution">
    <text evidence="2">The sequence shown here is derived from an EMBL/GenBank/DDBJ whole genome shotgun (WGS) entry which is preliminary data.</text>
</comment>
<protein>
    <submittedName>
        <fullName evidence="2">1185_t:CDS:1</fullName>
    </submittedName>
</protein>
<gene>
    <name evidence="2" type="ORF">FCALED_LOCUS3983</name>
</gene>
<accession>A0A9N8ZU38</accession>
<dbReference type="AlphaFoldDB" id="A0A9N8ZU38"/>
<sequence>MSEDILPSLEEIKKFDTDNLIKFLKKQTLNLHDNHFNIIRNEEIDGEVFIDSTKEELRNYGMKGGTAKKIAKFIGRLKEVNEEFDEKLQEIEDDSIEIVSESYLRIKDKIKFEKFIKTIPKDQNSVKYIEFKVEC</sequence>
<dbReference type="EMBL" id="CAJVPQ010000739">
    <property type="protein sequence ID" value="CAG8506696.1"/>
    <property type="molecule type" value="Genomic_DNA"/>
</dbReference>
<organism evidence="2 3">
    <name type="scientific">Funneliformis caledonium</name>
    <dbReference type="NCBI Taxonomy" id="1117310"/>
    <lineage>
        <taxon>Eukaryota</taxon>
        <taxon>Fungi</taxon>
        <taxon>Fungi incertae sedis</taxon>
        <taxon>Mucoromycota</taxon>
        <taxon>Glomeromycotina</taxon>
        <taxon>Glomeromycetes</taxon>
        <taxon>Glomerales</taxon>
        <taxon>Glomeraceae</taxon>
        <taxon>Funneliformis</taxon>
    </lineage>
</organism>
<keyword evidence="3" id="KW-1185">Reference proteome</keyword>
<dbReference type="Gene3D" id="1.10.150.50">
    <property type="entry name" value="Transcription Factor, Ets-1"/>
    <property type="match status" value="1"/>
</dbReference>
<dbReference type="Proteomes" id="UP000789570">
    <property type="component" value="Unassembled WGS sequence"/>
</dbReference>